<organism evidence="6 7">
    <name type="scientific">Terriglobus albidus</name>
    <dbReference type="NCBI Taxonomy" id="1592106"/>
    <lineage>
        <taxon>Bacteria</taxon>
        <taxon>Pseudomonadati</taxon>
        <taxon>Acidobacteriota</taxon>
        <taxon>Terriglobia</taxon>
        <taxon>Terriglobales</taxon>
        <taxon>Acidobacteriaceae</taxon>
        <taxon>Terriglobus</taxon>
    </lineage>
</organism>
<keyword evidence="3" id="KW-0804">Transcription</keyword>
<evidence type="ECO:0000256" key="2">
    <source>
        <dbReference type="ARBA" id="ARBA00023125"/>
    </source>
</evidence>
<dbReference type="RefSeq" id="WP_147649844.1">
    <property type="nucleotide sequence ID" value="NZ_CP042806.1"/>
</dbReference>
<dbReference type="PANTHER" id="PTHR47506:SF7">
    <property type="entry name" value="TRANSCRIPTIONAL REGULATORY PROTEIN"/>
    <property type="match status" value="1"/>
</dbReference>
<dbReference type="InterPro" id="IPR036271">
    <property type="entry name" value="Tet_transcr_reg_TetR-rel_C_sf"/>
</dbReference>
<evidence type="ECO:0000256" key="4">
    <source>
        <dbReference type="PROSITE-ProRule" id="PRU00335"/>
    </source>
</evidence>
<evidence type="ECO:0000313" key="7">
    <source>
        <dbReference type="Proteomes" id="UP000321820"/>
    </source>
</evidence>
<name>A0A5B9EER7_9BACT</name>
<dbReference type="Proteomes" id="UP000321820">
    <property type="component" value="Chromosome"/>
</dbReference>
<evidence type="ECO:0000256" key="1">
    <source>
        <dbReference type="ARBA" id="ARBA00023015"/>
    </source>
</evidence>
<keyword evidence="7" id="KW-1185">Reference proteome</keyword>
<dbReference type="Pfam" id="PF00440">
    <property type="entry name" value="TetR_N"/>
    <property type="match status" value="1"/>
</dbReference>
<dbReference type="PROSITE" id="PS50977">
    <property type="entry name" value="HTH_TETR_2"/>
    <property type="match status" value="1"/>
</dbReference>
<dbReference type="SUPFAM" id="SSF48498">
    <property type="entry name" value="Tetracyclin repressor-like, C-terminal domain"/>
    <property type="match status" value="1"/>
</dbReference>
<dbReference type="EMBL" id="CP042806">
    <property type="protein sequence ID" value="QEE30532.1"/>
    <property type="molecule type" value="Genomic_DNA"/>
</dbReference>
<protein>
    <submittedName>
        <fullName evidence="6">TetR/AcrR family transcriptional regulator</fullName>
    </submittedName>
</protein>
<dbReference type="PRINTS" id="PR00455">
    <property type="entry name" value="HTHTETR"/>
</dbReference>
<dbReference type="Gene3D" id="1.10.10.60">
    <property type="entry name" value="Homeodomain-like"/>
    <property type="match status" value="1"/>
</dbReference>
<dbReference type="PANTHER" id="PTHR47506">
    <property type="entry name" value="TRANSCRIPTIONAL REGULATORY PROTEIN"/>
    <property type="match status" value="1"/>
</dbReference>
<keyword evidence="2 4" id="KW-0238">DNA-binding</keyword>
<dbReference type="SUPFAM" id="SSF46689">
    <property type="entry name" value="Homeodomain-like"/>
    <property type="match status" value="1"/>
</dbReference>
<dbReference type="InterPro" id="IPR001647">
    <property type="entry name" value="HTH_TetR"/>
</dbReference>
<evidence type="ECO:0000313" key="6">
    <source>
        <dbReference type="EMBL" id="QEE30532.1"/>
    </source>
</evidence>
<dbReference type="GO" id="GO:0003677">
    <property type="term" value="F:DNA binding"/>
    <property type="evidence" value="ECO:0007669"/>
    <property type="project" value="UniProtKB-UniRule"/>
</dbReference>
<dbReference type="KEGG" id="talb:FTW19_22605"/>
<accession>A0A5B9EER7</accession>
<feature type="DNA-binding region" description="H-T-H motif" evidence="4">
    <location>
        <begin position="32"/>
        <end position="51"/>
    </location>
</feature>
<reference evidence="6 7" key="1">
    <citation type="submission" date="2019-08" db="EMBL/GenBank/DDBJ databases">
        <title>Complete genome sequence of Terriglobus albidus strain ORNL.</title>
        <authorList>
            <person name="Podar M."/>
        </authorList>
    </citation>
    <scope>NUCLEOTIDE SEQUENCE [LARGE SCALE GENOMIC DNA]</scope>
    <source>
        <strain evidence="6 7">ORNL</strain>
    </source>
</reference>
<evidence type="ECO:0000259" key="5">
    <source>
        <dbReference type="PROSITE" id="PS50977"/>
    </source>
</evidence>
<proteinExistence type="predicted"/>
<sequence>MGYSKSDKAETHTRIVRVAAKRFRELGLEGIGVADVMKEAGVTVGGFYKHFDSRDELVVEALATAFQDLDRWEEHTDTLTKLLESYLSEEHRDAPGTGCALGALLGDMSRASRSAKAVYTARLKRSFAHSTGLIPSNGTSDRRGRAILTISAMLGAINLSRAVSDPSLSREILERTRDQLIGMNKPAKMTLDD</sequence>
<dbReference type="OrthoDB" id="9785164at2"/>
<evidence type="ECO:0000256" key="3">
    <source>
        <dbReference type="ARBA" id="ARBA00023163"/>
    </source>
</evidence>
<dbReference type="InterPro" id="IPR009057">
    <property type="entry name" value="Homeodomain-like_sf"/>
</dbReference>
<gene>
    <name evidence="6" type="ORF">FTW19_22605</name>
</gene>
<dbReference type="AlphaFoldDB" id="A0A5B9EER7"/>
<dbReference type="Gene3D" id="1.10.357.10">
    <property type="entry name" value="Tetracycline Repressor, domain 2"/>
    <property type="match status" value="1"/>
</dbReference>
<keyword evidence="1" id="KW-0805">Transcription regulation</keyword>
<feature type="domain" description="HTH tetR-type" evidence="5">
    <location>
        <begin position="9"/>
        <end position="69"/>
    </location>
</feature>